<evidence type="ECO:0000256" key="1">
    <source>
        <dbReference type="SAM" id="MobiDB-lite"/>
    </source>
</evidence>
<sequence>MRSALLLARVIFGRCVDDIAGENLLPEGKASARACESQSYGLAVGGQAVVDGISGDSIGDRPPCKPYPEAMSGDL</sequence>
<accession>A0AAN7UL23</accession>
<feature type="region of interest" description="Disordered" evidence="1">
    <location>
        <begin position="54"/>
        <end position="75"/>
    </location>
</feature>
<evidence type="ECO:0000313" key="3">
    <source>
        <dbReference type="Proteomes" id="UP001305414"/>
    </source>
</evidence>
<name>A0AAN7UL23_9PEZI</name>
<comment type="caution">
    <text evidence="2">The sequence shown here is derived from an EMBL/GenBank/DDBJ whole genome shotgun (WGS) entry which is preliminary data.</text>
</comment>
<evidence type="ECO:0000313" key="2">
    <source>
        <dbReference type="EMBL" id="KAK5627266.1"/>
    </source>
</evidence>
<organism evidence="2 3">
    <name type="scientific">Xylaria bambusicola</name>
    <dbReference type="NCBI Taxonomy" id="326684"/>
    <lineage>
        <taxon>Eukaryota</taxon>
        <taxon>Fungi</taxon>
        <taxon>Dikarya</taxon>
        <taxon>Ascomycota</taxon>
        <taxon>Pezizomycotina</taxon>
        <taxon>Sordariomycetes</taxon>
        <taxon>Xylariomycetidae</taxon>
        <taxon>Xylariales</taxon>
        <taxon>Xylariaceae</taxon>
        <taxon>Xylaria</taxon>
    </lineage>
</organism>
<gene>
    <name evidence="2" type="ORF">RRF57_002981</name>
</gene>
<proteinExistence type="predicted"/>
<dbReference type="Proteomes" id="UP001305414">
    <property type="component" value="Unassembled WGS sequence"/>
</dbReference>
<protein>
    <submittedName>
        <fullName evidence="2">Uncharacterized protein</fullName>
    </submittedName>
</protein>
<dbReference type="EMBL" id="JAWHQM010000005">
    <property type="protein sequence ID" value="KAK5627266.1"/>
    <property type="molecule type" value="Genomic_DNA"/>
</dbReference>
<dbReference type="AlphaFoldDB" id="A0AAN7UL23"/>
<keyword evidence="3" id="KW-1185">Reference proteome</keyword>
<reference evidence="2 3" key="1">
    <citation type="submission" date="2023-10" db="EMBL/GenBank/DDBJ databases">
        <title>Draft genome sequence of Xylaria bambusicola isolate GMP-LS, the root and basal stem rot pathogen of sugarcane in Indonesia.</title>
        <authorList>
            <person name="Selvaraj P."/>
            <person name="Muralishankar V."/>
            <person name="Muruganantham S."/>
            <person name="Sp S."/>
            <person name="Haryani S."/>
            <person name="Lau K.J.X."/>
            <person name="Naqvi N.I."/>
        </authorList>
    </citation>
    <scope>NUCLEOTIDE SEQUENCE [LARGE SCALE GENOMIC DNA]</scope>
    <source>
        <strain evidence="2">GMP-LS</strain>
    </source>
</reference>